<gene>
    <name evidence="1" type="ORF">OCBIM_22011484mg</name>
</gene>
<dbReference type="AlphaFoldDB" id="A0A0L8HLZ2"/>
<protein>
    <submittedName>
        <fullName evidence="1">Uncharacterized protein</fullName>
    </submittedName>
</protein>
<sequence length="75" mass="8771">MSDDIACNTSVTKSSFLNYSTKMNRISYYHKPCLSLKKKKSKDTQKIIVVLDTALYQFFFLKRQNKHRITTTQSS</sequence>
<name>A0A0L8HLZ2_OCTBM</name>
<accession>A0A0L8HLZ2</accession>
<organism evidence="1">
    <name type="scientific">Octopus bimaculoides</name>
    <name type="common">California two-spotted octopus</name>
    <dbReference type="NCBI Taxonomy" id="37653"/>
    <lineage>
        <taxon>Eukaryota</taxon>
        <taxon>Metazoa</taxon>
        <taxon>Spiralia</taxon>
        <taxon>Lophotrochozoa</taxon>
        <taxon>Mollusca</taxon>
        <taxon>Cephalopoda</taxon>
        <taxon>Coleoidea</taxon>
        <taxon>Octopodiformes</taxon>
        <taxon>Octopoda</taxon>
        <taxon>Incirrata</taxon>
        <taxon>Octopodidae</taxon>
        <taxon>Octopus</taxon>
    </lineage>
</organism>
<dbReference type="EMBL" id="KQ417795">
    <property type="protein sequence ID" value="KOF90263.1"/>
    <property type="molecule type" value="Genomic_DNA"/>
</dbReference>
<evidence type="ECO:0000313" key="1">
    <source>
        <dbReference type="EMBL" id="KOF90263.1"/>
    </source>
</evidence>
<proteinExistence type="predicted"/>
<reference evidence="1" key="1">
    <citation type="submission" date="2015-07" db="EMBL/GenBank/DDBJ databases">
        <title>MeaNS - Measles Nucleotide Surveillance Program.</title>
        <authorList>
            <person name="Tran T."/>
            <person name="Druce J."/>
        </authorList>
    </citation>
    <scope>NUCLEOTIDE SEQUENCE</scope>
    <source>
        <strain evidence="1">UCB-OBI-ISO-001</strain>
        <tissue evidence="1">Gonad</tissue>
    </source>
</reference>